<proteinExistence type="predicted"/>
<accession>A0AB39KSR4</accession>
<dbReference type="InterPro" id="IPR035924">
    <property type="entry name" value="FlaG-like_sf"/>
</dbReference>
<keyword evidence="1" id="KW-0966">Cell projection</keyword>
<sequence>MTDPVPQLNLSIDVEGRAAPALEGGFARTGQPLAEPPASDVRLFIDRDEATGVYIYKTLDRVTGEVLSQFPREEVLRIMKSPDYLPGTVFDAKS</sequence>
<dbReference type="Gene3D" id="3.30.160.170">
    <property type="entry name" value="FlaG-like"/>
    <property type="match status" value="1"/>
</dbReference>
<protein>
    <submittedName>
        <fullName evidence="1">Flagellar protein FlaG</fullName>
    </submittedName>
</protein>
<dbReference type="AlphaFoldDB" id="A0AB39KSR4"/>
<keyword evidence="1" id="KW-0282">Flagellum</keyword>
<keyword evidence="1" id="KW-0969">Cilium</keyword>
<dbReference type="InterPro" id="IPR005186">
    <property type="entry name" value="FlaG"/>
</dbReference>
<reference evidence="1" key="1">
    <citation type="submission" date="2024-06" db="EMBL/GenBank/DDBJ databases">
        <title>Caulobacter inopinatus, sp. nov.</title>
        <authorList>
            <person name="Donachie S.P."/>
        </authorList>
    </citation>
    <scope>NUCLEOTIDE SEQUENCE</scope>
    <source>
        <strain evidence="1">73W</strain>
    </source>
</reference>
<dbReference type="EMBL" id="CP158375">
    <property type="protein sequence ID" value="XDO96363.1"/>
    <property type="molecule type" value="Genomic_DNA"/>
</dbReference>
<gene>
    <name evidence="1" type="ORF">ABOZ73_16535</name>
</gene>
<dbReference type="RefSeq" id="WP_369059215.1">
    <property type="nucleotide sequence ID" value="NZ_CP158375.1"/>
</dbReference>
<dbReference type="Pfam" id="PF03646">
    <property type="entry name" value="FlaG"/>
    <property type="match status" value="1"/>
</dbReference>
<name>A0AB39KSR4_9CAUL</name>
<dbReference type="SUPFAM" id="SSF160214">
    <property type="entry name" value="FlaG-like"/>
    <property type="match status" value="1"/>
</dbReference>
<evidence type="ECO:0000313" key="1">
    <source>
        <dbReference type="EMBL" id="XDO96363.1"/>
    </source>
</evidence>
<organism evidence="1">
    <name type="scientific">Caulobacter sp. 73W</name>
    <dbReference type="NCBI Taxonomy" id="3161137"/>
    <lineage>
        <taxon>Bacteria</taxon>
        <taxon>Pseudomonadati</taxon>
        <taxon>Pseudomonadota</taxon>
        <taxon>Alphaproteobacteria</taxon>
        <taxon>Caulobacterales</taxon>
        <taxon>Caulobacteraceae</taxon>
        <taxon>Caulobacter</taxon>
    </lineage>
</organism>